<name>A0A4Z2J252_9TELE</name>
<dbReference type="EMBL" id="SRLO01000032">
    <property type="protein sequence ID" value="TNN83562.1"/>
    <property type="molecule type" value="Genomic_DNA"/>
</dbReference>
<sequence>MLMTSQCDENDETRYCVVCQQQGVFHTCPDDVYASTYQRTDVLCLRRWLQVVSCRRSSDTTLVVHPD</sequence>
<protein>
    <submittedName>
        <fullName evidence="1">Uncharacterized protein</fullName>
    </submittedName>
</protein>
<dbReference type="Proteomes" id="UP000314294">
    <property type="component" value="Unassembled WGS sequence"/>
</dbReference>
<comment type="caution">
    <text evidence="1">The sequence shown here is derived from an EMBL/GenBank/DDBJ whole genome shotgun (WGS) entry which is preliminary data.</text>
</comment>
<evidence type="ECO:0000313" key="1">
    <source>
        <dbReference type="EMBL" id="TNN83562.1"/>
    </source>
</evidence>
<gene>
    <name evidence="1" type="ORF">EYF80_006080</name>
</gene>
<evidence type="ECO:0000313" key="2">
    <source>
        <dbReference type="Proteomes" id="UP000314294"/>
    </source>
</evidence>
<proteinExistence type="predicted"/>
<keyword evidence="2" id="KW-1185">Reference proteome</keyword>
<accession>A0A4Z2J252</accession>
<organism evidence="1 2">
    <name type="scientific">Liparis tanakae</name>
    <name type="common">Tanaka's snailfish</name>
    <dbReference type="NCBI Taxonomy" id="230148"/>
    <lineage>
        <taxon>Eukaryota</taxon>
        <taxon>Metazoa</taxon>
        <taxon>Chordata</taxon>
        <taxon>Craniata</taxon>
        <taxon>Vertebrata</taxon>
        <taxon>Euteleostomi</taxon>
        <taxon>Actinopterygii</taxon>
        <taxon>Neopterygii</taxon>
        <taxon>Teleostei</taxon>
        <taxon>Neoteleostei</taxon>
        <taxon>Acanthomorphata</taxon>
        <taxon>Eupercaria</taxon>
        <taxon>Perciformes</taxon>
        <taxon>Cottioidei</taxon>
        <taxon>Cottales</taxon>
        <taxon>Liparidae</taxon>
        <taxon>Liparis</taxon>
    </lineage>
</organism>
<reference evidence="1 2" key="1">
    <citation type="submission" date="2019-03" db="EMBL/GenBank/DDBJ databases">
        <title>First draft genome of Liparis tanakae, snailfish: a comprehensive survey of snailfish specific genes.</title>
        <authorList>
            <person name="Kim W."/>
            <person name="Song I."/>
            <person name="Jeong J.-H."/>
            <person name="Kim D."/>
            <person name="Kim S."/>
            <person name="Ryu S."/>
            <person name="Song J.Y."/>
            <person name="Lee S.K."/>
        </authorList>
    </citation>
    <scope>NUCLEOTIDE SEQUENCE [LARGE SCALE GENOMIC DNA]</scope>
    <source>
        <tissue evidence="1">Muscle</tissue>
    </source>
</reference>
<dbReference type="AlphaFoldDB" id="A0A4Z2J252"/>